<keyword evidence="2" id="KW-1185">Reference proteome</keyword>
<reference evidence="1 2" key="1">
    <citation type="submission" date="2022-05" db="EMBL/GenBank/DDBJ databases">
        <authorList>
            <consortium name="Genoscope - CEA"/>
            <person name="William W."/>
        </authorList>
    </citation>
    <scope>NUCLEOTIDE SEQUENCE [LARGE SCALE GENOMIC DNA]</scope>
</reference>
<accession>A0ABN8PX72</accession>
<dbReference type="Proteomes" id="UP001159427">
    <property type="component" value="Unassembled WGS sequence"/>
</dbReference>
<comment type="caution">
    <text evidence="1">The sequence shown here is derived from an EMBL/GenBank/DDBJ whole genome shotgun (WGS) entry which is preliminary data.</text>
</comment>
<organism evidence="1 2">
    <name type="scientific">Porites evermanni</name>
    <dbReference type="NCBI Taxonomy" id="104178"/>
    <lineage>
        <taxon>Eukaryota</taxon>
        <taxon>Metazoa</taxon>
        <taxon>Cnidaria</taxon>
        <taxon>Anthozoa</taxon>
        <taxon>Hexacorallia</taxon>
        <taxon>Scleractinia</taxon>
        <taxon>Fungiina</taxon>
        <taxon>Poritidae</taxon>
        <taxon>Porites</taxon>
    </lineage>
</organism>
<feature type="non-terminal residue" evidence="1">
    <location>
        <position position="1"/>
    </location>
</feature>
<sequence>YRLCIKHLNNIAVFHQYRSGKTLGAGVGCQPIEIYDPAVHLTNQEYRKKSNGKAIHVQSAIEAPHLYMLGASGAKDADQLAFVPTCREYLSYSRTCI</sequence>
<name>A0ABN8PX72_9CNID</name>
<evidence type="ECO:0000313" key="1">
    <source>
        <dbReference type="EMBL" id="CAH3152649.1"/>
    </source>
</evidence>
<protein>
    <submittedName>
        <fullName evidence="1">Uncharacterized protein</fullName>
    </submittedName>
</protein>
<evidence type="ECO:0000313" key="2">
    <source>
        <dbReference type="Proteomes" id="UP001159427"/>
    </source>
</evidence>
<gene>
    <name evidence="1" type="ORF">PEVE_00000801</name>
</gene>
<proteinExistence type="predicted"/>
<dbReference type="EMBL" id="CALNXI010001039">
    <property type="protein sequence ID" value="CAH3152649.1"/>
    <property type="molecule type" value="Genomic_DNA"/>
</dbReference>